<dbReference type="Gene3D" id="3.30.1360.100">
    <property type="entry name" value="General secretion pathway protein M, EpsM"/>
    <property type="match status" value="1"/>
</dbReference>
<evidence type="ECO:0000313" key="13">
    <source>
        <dbReference type="EMBL" id="MCX2972250.1"/>
    </source>
</evidence>
<evidence type="ECO:0000256" key="3">
    <source>
        <dbReference type="ARBA" id="ARBA00022448"/>
    </source>
</evidence>
<evidence type="ECO:0000256" key="7">
    <source>
        <dbReference type="ARBA" id="ARBA00022927"/>
    </source>
</evidence>
<dbReference type="InterPro" id="IPR043129">
    <property type="entry name" value="ATPase_NBD"/>
</dbReference>
<comment type="caution">
    <text evidence="13">The sequence shown here is derived from an EMBL/GenBank/DDBJ whole genome shotgun (WGS) entry which is preliminary data.</text>
</comment>
<evidence type="ECO:0000256" key="9">
    <source>
        <dbReference type="ARBA" id="ARBA00023136"/>
    </source>
</evidence>
<reference evidence="13" key="1">
    <citation type="submission" date="2019-02" db="EMBL/GenBank/DDBJ databases">
        <authorList>
            <person name="Li S.-H."/>
        </authorList>
    </citation>
    <scope>NUCLEOTIDE SEQUENCE</scope>
    <source>
        <strain evidence="13">IMCC8485</strain>
    </source>
</reference>
<keyword evidence="7 10" id="KW-0653">Protein transport</keyword>
<feature type="domain" description="GspL cytoplasmic actin-ATPase-like" evidence="11">
    <location>
        <begin position="50"/>
        <end position="238"/>
    </location>
</feature>
<dbReference type="PIRSF" id="PIRSF015761">
    <property type="entry name" value="Protein_L"/>
    <property type="match status" value="1"/>
</dbReference>
<comment type="subcellular location">
    <subcellularLocation>
        <location evidence="1">Cell inner membrane</location>
        <topology evidence="1">Single-pass membrane protein</topology>
    </subcellularLocation>
</comment>
<protein>
    <recommendedName>
        <fullName evidence="10">Type II secretion system protein L</fullName>
        <shortName evidence="10">T2SS protein L</shortName>
    </recommendedName>
</protein>
<evidence type="ECO:0000256" key="10">
    <source>
        <dbReference type="PIRNR" id="PIRNR015761"/>
    </source>
</evidence>
<evidence type="ECO:0000256" key="4">
    <source>
        <dbReference type="ARBA" id="ARBA00022475"/>
    </source>
</evidence>
<organism evidence="13 14">
    <name type="scientific">Candidatus Seongchinamella marina</name>
    <dbReference type="NCBI Taxonomy" id="2518990"/>
    <lineage>
        <taxon>Bacteria</taxon>
        <taxon>Pseudomonadati</taxon>
        <taxon>Pseudomonadota</taxon>
        <taxon>Gammaproteobacteria</taxon>
        <taxon>Cellvibrionales</taxon>
        <taxon>Halieaceae</taxon>
        <taxon>Seongchinamella</taxon>
    </lineage>
</organism>
<evidence type="ECO:0000256" key="1">
    <source>
        <dbReference type="ARBA" id="ARBA00004377"/>
    </source>
</evidence>
<evidence type="ECO:0000256" key="6">
    <source>
        <dbReference type="ARBA" id="ARBA00022692"/>
    </source>
</evidence>
<dbReference type="InterPro" id="IPR025691">
    <property type="entry name" value="GspL_pp_dom"/>
</dbReference>
<evidence type="ECO:0000259" key="11">
    <source>
        <dbReference type="Pfam" id="PF05134"/>
    </source>
</evidence>
<dbReference type="InterPro" id="IPR024230">
    <property type="entry name" value="GspL_cyto_dom"/>
</dbReference>
<evidence type="ECO:0000259" key="12">
    <source>
        <dbReference type="Pfam" id="PF12693"/>
    </source>
</evidence>
<keyword evidence="4" id="KW-1003">Cell membrane</keyword>
<comment type="similarity">
    <text evidence="2 10">Belongs to the GSP L family.</text>
</comment>
<keyword evidence="6" id="KW-0812">Transmembrane</keyword>
<keyword evidence="5" id="KW-0997">Cell inner membrane</keyword>
<name>A0ABT3SQJ3_9GAMM</name>
<evidence type="ECO:0000313" key="14">
    <source>
        <dbReference type="Proteomes" id="UP001143307"/>
    </source>
</evidence>
<dbReference type="Proteomes" id="UP001143307">
    <property type="component" value="Unassembled WGS sequence"/>
</dbReference>
<dbReference type="NCBIfam" id="TIGR01709">
    <property type="entry name" value="typeII_sec_gspL"/>
    <property type="match status" value="1"/>
</dbReference>
<accession>A0ABT3SQJ3</accession>
<keyword evidence="9" id="KW-0472">Membrane</keyword>
<dbReference type="Gene3D" id="3.30.420.380">
    <property type="match status" value="1"/>
</dbReference>
<dbReference type="Pfam" id="PF12693">
    <property type="entry name" value="GspL_C"/>
    <property type="match status" value="1"/>
</dbReference>
<evidence type="ECO:0000256" key="5">
    <source>
        <dbReference type="ARBA" id="ARBA00022519"/>
    </source>
</evidence>
<dbReference type="InterPro" id="IPR007812">
    <property type="entry name" value="T2SS_protein-GspL"/>
</dbReference>
<dbReference type="EMBL" id="SHNP01000001">
    <property type="protein sequence ID" value="MCX2972250.1"/>
    <property type="molecule type" value="Genomic_DNA"/>
</dbReference>
<comment type="function">
    <text evidence="10">Inner membrane component of the type II secretion system required for the energy-dependent secretion of extracellular factors such as proteases and toxins from the periplasm.</text>
</comment>
<gene>
    <name evidence="13" type="ORF">EYC87_01445</name>
</gene>
<dbReference type="CDD" id="cd24017">
    <property type="entry name" value="ASKHA_T2SSL_N"/>
    <property type="match status" value="1"/>
</dbReference>
<proteinExistence type="inferred from homology"/>
<evidence type="ECO:0000256" key="8">
    <source>
        <dbReference type="ARBA" id="ARBA00022989"/>
    </source>
</evidence>
<sequence>MREIAIIRSIEGRLAWYPPGSSDGPQWLDQESGQASLRGIIAQRKLMPVFAVPGEDTRLLRLQIAAEERRHLATSLPFMLEEELSQDIDEVHFATCALDRLDFAVAVCSKENMNAYQSSLASYPGVTQWLPEPLLLPWQEDEWCLVLEGDRAIVRTGACEGFSVEREMLSLMLHALTLEGAAPTAIIMYGQDQEADAALVDETLRDRVQWRQGDLYAAMLIAESPDPALNLRQGEWAVRLPLARWWQHWRAAAVLFGVAVLVHLFATWSDYRHLKQENLALRGAVQSSYRQAFPKGAVVDAEKQLRRQLQTMTGSSEASGFVSLMARVGEVVATADGSIVSINYNDKSGEMRLNLLAADYEAVERIRTGIAERGLQATLENSSAQGERVRARMRVGDRS</sequence>
<dbReference type="RefSeq" id="WP_279251289.1">
    <property type="nucleotide sequence ID" value="NZ_SHNP01000001.1"/>
</dbReference>
<dbReference type="SUPFAM" id="SSF53067">
    <property type="entry name" value="Actin-like ATPase domain"/>
    <property type="match status" value="1"/>
</dbReference>
<keyword evidence="8" id="KW-1133">Transmembrane helix</keyword>
<keyword evidence="14" id="KW-1185">Reference proteome</keyword>
<feature type="domain" description="GspL periplasmic" evidence="12">
    <location>
        <begin position="245"/>
        <end position="396"/>
    </location>
</feature>
<dbReference type="Pfam" id="PF05134">
    <property type="entry name" value="T2SSL"/>
    <property type="match status" value="1"/>
</dbReference>
<evidence type="ECO:0000256" key="2">
    <source>
        <dbReference type="ARBA" id="ARBA00005318"/>
    </source>
</evidence>
<keyword evidence="3 10" id="KW-0813">Transport</keyword>